<organism evidence="2 3">
    <name type="scientific">Rhodobacter maris</name>
    <dbReference type="NCBI Taxonomy" id="446682"/>
    <lineage>
        <taxon>Bacteria</taxon>
        <taxon>Pseudomonadati</taxon>
        <taxon>Pseudomonadota</taxon>
        <taxon>Alphaproteobacteria</taxon>
        <taxon>Rhodobacterales</taxon>
        <taxon>Rhodobacter group</taxon>
        <taxon>Rhodobacter</taxon>
    </lineage>
</organism>
<dbReference type="InterPro" id="IPR007560">
    <property type="entry name" value="Restrct_endonuc_IV_Mrr"/>
</dbReference>
<dbReference type="GO" id="GO:0009307">
    <property type="term" value="P:DNA restriction-modification system"/>
    <property type="evidence" value="ECO:0007669"/>
    <property type="project" value="InterPro"/>
</dbReference>
<evidence type="ECO:0000313" key="2">
    <source>
        <dbReference type="EMBL" id="SOC23048.1"/>
    </source>
</evidence>
<proteinExistence type="predicted"/>
<dbReference type="EMBL" id="OBMT01000037">
    <property type="protein sequence ID" value="SOC23048.1"/>
    <property type="molecule type" value="Genomic_DNA"/>
</dbReference>
<dbReference type="SUPFAM" id="SSF52980">
    <property type="entry name" value="Restriction endonuclease-like"/>
    <property type="match status" value="1"/>
</dbReference>
<dbReference type="OrthoDB" id="8443591at2"/>
<feature type="domain" description="Restriction endonuclease type IV Mrr" evidence="1">
    <location>
        <begin position="10"/>
        <end position="118"/>
    </location>
</feature>
<reference evidence="3" key="1">
    <citation type="submission" date="2017-08" db="EMBL/GenBank/DDBJ databases">
        <authorList>
            <person name="Varghese N."/>
            <person name="Submissions S."/>
        </authorList>
    </citation>
    <scope>NUCLEOTIDE SEQUENCE [LARGE SCALE GENOMIC DNA]</scope>
    <source>
        <strain evidence="3">JA276</strain>
    </source>
</reference>
<dbReference type="Proteomes" id="UP000219111">
    <property type="component" value="Unassembled WGS sequence"/>
</dbReference>
<sequence>MTARRSNDPQWREFEKLIARIEADAGPQGIVIKSPDRIRCKLTGRLREVDATIRTKVGTAEMLITIECRRRTKVQDVTWLEQLATKRSSIGADHTIAVSHSGFSPEAETVAQRLGITLRRIADVQAQDLNPLLGLDVVIFWHKRCVCTGVGIRTYRPDEGDVRPEPDGIDYVLPSDTDLSAPVFHGEGGSSWSINSIWHEVQNSLDPYAEIEKAAPPITRTARIRYPGTVTIDTLDGPARLGFVFLSTAMWIEPEFVTIEEARKIRYNGDGDVGIQRVEFSSARTEDWRISIQAPADATSVDDLRIGGNWPNSDDG</sequence>
<dbReference type="GO" id="GO:0004519">
    <property type="term" value="F:endonuclease activity"/>
    <property type="evidence" value="ECO:0007669"/>
    <property type="project" value="UniProtKB-KW"/>
</dbReference>
<evidence type="ECO:0000313" key="3">
    <source>
        <dbReference type="Proteomes" id="UP000219111"/>
    </source>
</evidence>
<dbReference type="Pfam" id="PF04471">
    <property type="entry name" value="Mrr_cat"/>
    <property type="match status" value="1"/>
</dbReference>
<keyword evidence="3" id="KW-1185">Reference proteome</keyword>
<dbReference type="RefSeq" id="WP_097071568.1">
    <property type="nucleotide sequence ID" value="NZ_OBMT01000037.1"/>
</dbReference>
<protein>
    <submittedName>
        <fullName evidence="2">Restriction endonuclease</fullName>
    </submittedName>
</protein>
<keyword evidence="2" id="KW-0255">Endonuclease</keyword>
<dbReference type="GO" id="GO:0003677">
    <property type="term" value="F:DNA binding"/>
    <property type="evidence" value="ECO:0007669"/>
    <property type="project" value="InterPro"/>
</dbReference>
<keyword evidence="2" id="KW-0540">Nuclease</keyword>
<keyword evidence="2" id="KW-0378">Hydrolase</keyword>
<gene>
    <name evidence="2" type="ORF">SAMN05877831_1372</name>
</gene>
<name>A0A285TKG0_9RHOB</name>
<dbReference type="AlphaFoldDB" id="A0A285TKG0"/>
<accession>A0A285TKG0</accession>
<evidence type="ECO:0000259" key="1">
    <source>
        <dbReference type="Pfam" id="PF04471"/>
    </source>
</evidence>
<dbReference type="InterPro" id="IPR011335">
    <property type="entry name" value="Restrct_endonuc-II-like"/>
</dbReference>